<accession>A0A934HZN5</accession>
<keyword evidence="1" id="KW-0472">Membrane</keyword>
<proteinExistence type="predicted"/>
<dbReference type="AlphaFoldDB" id="A0A934HZN5"/>
<protein>
    <submittedName>
        <fullName evidence="2">DUF485 domain-containing protein</fullName>
    </submittedName>
</protein>
<feature type="transmembrane region" description="Helical" evidence="1">
    <location>
        <begin position="72"/>
        <end position="94"/>
    </location>
</feature>
<dbReference type="InterPro" id="IPR007436">
    <property type="entry name" value="DUF485"/>
</dbReference>
<dbReference type="Proteomes" id="UP000645966">
    <property type="component" value="Unassembled WGS sequence"/>
</dbReference>
<keyword evidence="1" id="KW-0812">Transmembrane</keyword>
<dbReference type="InterPro" id="IPR036259">
    <property type="entry name" value="MFS_trans_sf"/>
</dbReference>
<feature type="transmembrane region" description="Helical" evidence="1">
    <location>
        <begin position="38"/>
        <end position="60"/>
    </location>
</feature>
<evidence type="ECO:0000313" key="2">
    <source>
        <dbReference type="EMBL" id="MBI8988585.1"/>
    </source>
</evidence>
<evidence type="ECO:0000256" key="1">
    <source>
        <dbReference type="SAM" id="Phobius"/>
    </source>
</evidence>
<gene>
    <name evidence="2" type="ORF">JDV75_02230</name>
</gene>
<name>A0A934HZN5_9CORY</name>
<sequence>MSADSSAPVRRREPGAAEFRAMQKDPEFLDLKKTFRGFAFPMSIAFFLWYMFYVLLAVYAKDWMGTPVFGNVNWGVIMGLLQFVTTFAITWIYVNFANKKIEPKAAAIRERMEG</sequence>
<dbReference type="EMBL" id="JAEIOS010000009">
    <property type="protein sequence ID" value="MBI8988585.1"/>
    <property type="molecule type" value="Genomic_DNA"/>
</dbReference>
<organism evidence="2 3">
    <name type="scientific">Corynebacterium meridianum</name>
    <dbReference type="NCBI Taxonomy" id="2765363"/>
    <lineage>
        <taxon>Bacteria</taxon>
        <taxon>Bacillati</taxon>
        <taxon>Actinomycetota</taxon>
        <taxon>Actinomycetes</taxon>
        <taxon>Mycobacteriales</taxon>
        <taxon>Corynebacteriaceae</taxon>
        <taxon>Corynebacterium</taxon>
    </lineage>
</organism>
<keyword evidence="1" id="KW-1133">Transmembrane helix</keyword>
<dbReference type="PANTHER" id="PTHR38441:SF1">
    <property type="entry name" value="MEMBRANE PROTEIN"/>
    <property type="match status" value="1"/>
</dbReference>
<dbReference type="RefSeq" id="WP_198737609.1">
    <property type="nucleotide sequence ID" value="NZ_JAEIOS010000009.1"/>
</dbReference>
<dbReference type="SUPFAM" id="SSF103473">
    <property type="entry name" value="MFS general substrate transporter"/>
    <property type="match status" value="1"/>
</dbReference>
<comment type="caution">
    <text evidence="2">The sequence shown here is derived from an EMBL/GenBank/DDBJ whole genome shotgun (WGS) entry which is preliminary data.</text>
</comment>
<evidence type="ECO:0000313" key="3">
    <source>
        <dbReference type="Proteomes" id="UP000645966"/>
    </source>
</evidence>
<dbReference type="Pfam" id="PF04341">
    <property type="entry name" value="DUF485"/>
    <property type="match status" value="1"/>
</dbReference>
<reference evidence="2" key="1">
    <citation type="submission" date="2020-12" db="EMBL/GenBank/DDBJ databases">
        <title>Genome public.</title>
        <authorList>
            <person name="Sun Q."/>
        </authorList>
    </citation>
    <scope>NUCLEOTIDE SEQUENCE</scope>
    <source>
        <strain evidence="2">CCM 8863</strain>
    </source>
</reference>
<keyword evidence="3" id="KW-1185">Reference proteome</keyword>
<dbReference type="PANTHER" id="PTHR38441">
    <property type="entry name" value="INTEGRAL MEMBRANE PROTEIN-RELATED"/>
    <property type="match status" value="1"/>
</dbReference>